<dbReference type="Proteomes" id="UP000199651">
    <property type="component" value="Unassembled WGS sequence"/>
</dbReference>
<keyword evidence="2 5" id="KW-0238">DNA-binding</keyword>
<dbReference type="PROSITE" id="PS01117">
    <property type="entry name" value="HTH_MARR_1"/>
    <property type="match status" value="1"/>
</dbReference>
<dbReference type="SUPFAM" id="SSF46785">
    <property type="entry name" value="Winged helix' DNA-binding domain"/>
    <property type="match status" value="1"/>
</dbReference>
<dbReference type="SMART" id="SM00347">
    <property type="entry name" value="HTH_MARR"/>
    <property type="match status" value="1"/>
</dbReference>
<dbReference type="PANTHER" id="PTHR33164">
    <property type="entry name" value="TRANSCRIPTIONAL REGULATOR, MARR FAMILY"/>
    <property type="match status" value="1"/>
</dbReference>
<keyword evidence="6" id="KW-1185">Reference proteome</keyword>
<dbReference type="AlphaFoldDB" id="A0A1H0S582"/>
<reference evidence="6" key="1">
    <citation type="submission" date="2016-10" db="EMBL/GenBank/DDBJ databases">
        <authorList>
            <person name="Varghese N."/>
            <person name="Submissions S."/>
        </authorList>
    </citation>
    <scope>NUCLEOTIDE SEQUENCE [LARGE SCALE GENOMIC DNA]</scope>
    <source>
        <strain evidence="6">IBRC-M 10655</strain>
    </source>
</reference>
<evidence type="ECO:0000259" key="4">
    <source>
        <dbReference type="PROSITE" id="PS50995"/>
    </source>
</evidence>
<evidence type="ECO:0000256" key="3">
    <source>
        <dbReference type="ARBA" id="ARBA00023163"/>
    </source>
</evidence>
<evidence type="ECO:0000313" key="5">
    <source>
        <dbReference type="EMBL" id="SDP36709.1"/>
    </source>
</evidence>
<keyword evidence="1" id="KW-0805">Transcription regulation</keyword>
<dbReference type="PROSITE" id="PS50995">
    <property type="entry name" value="HTH_MARR_2"/>
    <property type="match status" value="1"/>
</dbReference>
<feature type="domain" description="HTH marR-type" evidence="4">
    <location>
        <begin position="16"/>
        <end position="149"/>
    </location>
</feature>
<dbReference type="InterPro" id="IPR000835">
    <property type="entry name" value="HTH_MarR-typ"/>
</dbReference>
<dbReference type="GO" id="GO:0003700">
    <property type="term" value="F:DNA-binding transcription factor activity"/>
    <property type="evidence" value="ECO:0007669"/>
    <property type="project" value="InterPro"/>
</dbReference>
<dbReference type="PRINTS" id="PR00598">
    <property type="entry name" value="HTHMARR"/>
</dbReference>
<dbReference type="PANTHER" id="PTHR33164:SF99">
    <property type="entry name" value="MARR FAMILY REGULATORY PROTEIN"/>
    <property type="match status" value="1"/>
</dbReference>
<dbReference type="InterPro" id="IPR036388">
    <property type="entry name" value="WH-like_DNA-bd_sf"/>
</dbReference>
<dbReference type="Gene3D" id="1.10.10.10">
    <property type="entry name" value="Winged helix-like DNA-binding domain superfamily/Winged helix DNA-binding domain"/>
    <property type="match status" value="1"/>
</dbReference>
<dbReference type="Pfam" id="PF01047">
    <property type="entry name" value="MarR"/>
    <property type="match status" value="1"/>
</dbReference>
<accession>A0A1H0S582</accession>
<dbReference type="InterPro" id="IPR023187">
    <property type="entry name" value="Tscrpt_reg_MarR-type_CS"/>
</dbReference>
<dbReference type="OrthoDB" id="122135at2"/>
<sequence>MESNGPAKSPPPRGPERNTAALLYQAYLRLAEGIDARAPRGDERARPAHAAVFINMEHDGIRLTRLAEKARMTPQAMGELVDGLESWGYLLRVPDPSDRRAKLIVFTDKGHEALRAAFDAVEDVEARLLDLLGAKDLERLQQALIQVATDF</sequence>
<gene>
    <name evidence="5" type="ORF">SAMN05192558_108279</name>
</gene>
<dbReference type="STRING" id="504798.SAMN05421871_105290"/>
<dbReference type="GO" id="GO:0003677">
    <property type="term" value="F:DNA binding"/>
    <property type="evidence" value="ECO:0007669"/>
    <property type="project" value="UniProtKB-KW"/>
</dbReference>
<dbReference type="EMBL" id="FNJB01000008">
    <property type="protein sequence ID" value="SDP36709.1"/>
    <property type="molecule type" value="Genomic_DNA"/>
</dbReference>
<dbReference type="RefSeq" id="WP_091378990.1">
    <property type="nucleotide sequence ID" value="NZ_FNDV01000005.1"/>
</dbReference>
<proteinExistence type="predicted"/>
<evidence type="ECO:0000313" key="6">
    <source>
        <dbReference type="Proteomes" id="UP000199651"/>
    </source>
</evidence>
<dbReference type="GO" id="GO:0006950">
    <property type="term" value="P:response to stress"/>
    <property type="evidence" value="ECO:0007669"/>
    <property type="project" value="TreeGrafter"/>
</dbReference>
<organism evidence="5 6">
    <name type="scientific">Actinokineospora alba</name>
    <dbReference type="NCBI Taxonomy" id="504798"/>
    <lineage>
        <taxon>Bacteria</taxon>
        <taxon>Bacillati</taxon>
        <taxon>Actinomycetota</taxon>
        <taxon>Actinomycetes</taxon>
        <taxon>Pseudonocardiales</taxon>
        <taxon>Pseudonocardiaceae</taxon>
        <taxon>Actinokineospora</taxon>
    </lineage>
</organism>
<keyword evidence="3" id="KW-0804">Transcription</keyword>
<dbReference type="InterPro" id="IPR039422">
    <property type="entry name" value="MarR/SlyA-like"/>
</dbReference>
<dbReference type="InterPro" id="IPR036390">
    <property type="entry name" value="WH_DNA-bd_sf"/>
</dbReference>
<evidence type="ECO:0000256" key="2">
    <source>
        <dbReference type="ARBA" id="ARBA00023125"/>
    </source>
</evidence>
<name>A0A1H0S582_9PSEU</name>
<evidence type="ECO:0000256" key="1">
    <source>
        <dbReference type="ARBA" id="ARBA00023015"/>
    </source>
</evidence>
<protein>
    <submittedName>
        <fullName evidence="5">DNA-binding transcriptional regulator, MarR family</fullName>
    </submittedName>
</protein>